<accession>A0A8T1TQE9</accession>
<dbReference type="OrthoDB" id="10519701at2759"/>
<dbReference type="Proteomes" id="UP000688947">
    <property type="component" value="Unassembled WGS sequence"/>
</dbReference>
<evidence type="ECO:0000313" key="1">
    <source>
        <dbReference type="EMBL" id="KAG6945896.1"/>
    </source>
</evidence>
<protein>
    <submittedName>
        <fullName evidence="1">Uncharacterized protein</fullName>
    </submittedName>
</protein>
<reference evidence="1" key="1">
    <citation type="submission" date="2021-01" db="EMBL/GenBank/DDBJ databases">
        <title>Phytophthora aleatoria, a newly-described species from Pinus radiata is distinct from Phytophthora cactorum isolates based on comparative genomics.</title>
        <authorList>
            <person name="Mcdougal R."/>
            <person name="Panda P."/>
            <person name="Williams N."/>
            <person name="Studholme D.J."/>
        </authorList>
    </citation>
    <scope>NUCLEOTIDE SEQUENCE</scope>
    <source>
        <strain evidence="1">NZFS 3830</strain>
    </source>
</reference>
<organism evidence="1 2">
    <name type="scientific">Phytophthora cactorum</name>
    <dbReference type="NCBI Taxonomy" id="29920"/>
    <lineage>
        <taxon>Eukaryota</taxon>
        <taxon>Sar</taxon>
        <taxon>Stramenopiles</taxon>
        <taxon>Oomycota</taxon>
        <taxon>Peronosporomycetes</taxon>
        <taxon>Peronosporales</taxon>
        <taxon>Peronosporaceae</taxon>
        <taxon>Phytophthora</taxon>
    </lineage>
</organism>
<dbReference type="EMBL" id="JAENGZ010001864">
    <property type="protein sequence ID" value="KAG6945896.1"/>
    <property type="molecule type" value="Genomic_DNA"/>
</dbReference>
<gene>
    <name evidence="1" type="ORF">JG687_00017028</name>
</gene>
<evidence type="ECO:0000313" key="2">
    <source>
        <dbReference type="Proteomes" id="UP000688947"/>
    </source>
</evidence>
<sequence length="79" mass="8813">MPISLGKKDISAATRLRVVLCLAERSVRGKLLRGAVCAAMSEFNISQQYQECLVYPWRMPMTVAVETDAVTSGYRQLYA</sequence>
<proteinExistence type="predicted"/>
<dbReference type="AlphaFoldDB" id="A0A8T1TQE9"/>
<name>A0A8T1TQE9_9STRA</name>
<comment type="caution">
    <text evidence="1">The sequence shown here is derived from an EMBL/GenBank/DDBJ whole genome shotgun (WGS) entry which is preliminary data.</text>
</comment>